<dbReference type="InterPro" id="IPR037455">
    <property type="entry name" value="LucA/IucC-like"/>
</dbReference>
<keyword evidence="5" id="KW-1185">Reference proteome</keyword>
<organism evidence="4 5">
    <name type="scientific">Azospirillum cavernae</name>
    <dbReference type="NCBI Taxonomy" id="2320860"/>
    <lineage>
        <taxon>Bacteria</taxon>
        <taxon>Pseudomonadati</taxon>
        <taxon>Pseudomonadota</taxon>
        <taxon>Alphaproteobacteria</taxon>
        <taxon>Rhodospirillales</taxon>
        <taxon>Azospirillaceae</taxon>
        <taxon>Azospirillum</taxon>
    </lineage>
</organism>
<comment type="caution">
    <text evidence="4">The sequence shown here is derived from an EMBL/GenBank/DDBJ whole genome shotgun (WGS) entry which is preliminary data.</text>
</comment>
<reference evidence="4 5" key="1">
    <citation type="submission" date="2018-09" db="EMBL/GenBank/DDBJ databases">
        <authorList>
            <person name="Zhu H."/>
        </authorList>
    </citation>
    <scope>NUCLEOTIDE SEQUENCE [LARGE SCALE GENOMIC DNA]</scope>
    <source>
        <strain evidence="4 5">K2W22B-5</strain>
    </source>
</reference>
<dbReference type="Gene3D" id="6.10.250.3370">
    <property type="match status" value="1"/>
</dbReference>
<dbReference type="Pfam" id="PF06276">
    <property type="entry name" value="FhuF"/>
    <property type="match status" value="1"/>
</dbReference>
<dbReference type="Pfam" id="PF04183">
    <property type="entry name" value="IucA_IucC"/>
    <property type="match status" value="1"/>
</dbReference>
<gene>
    <name evidence="4" type="ORF">D3877_25450</name>
</gene>
<dbReference type="EMBL" id="QYUL01000004">
    <property type="protein sequence ID" value="RJF78436.1"/>
    <property type="molecule type" value="Genomic_DNA"/>
</dbReference>
<comment type="pathway">
    <text evidence="1">Siderophore biosynthesis.</text>
</comment>
<sequence>MVRQLAAALLFEGIVEPAATGNEGLLWRSGGREFRCRAAAGPFGRPRVQTGSVEMRDEDGVWRAAPLDRMVVGLDATEASRAGLLAELERTVTLCRWNAANLPATPRHGLPFPDLEGRLEEGHPYHPCFKARLGFDEADHAAFGPEVGRRFQLVWLLVARSCLHQALPAATLAEEEAFWRAELGPVAWAEVQQQRAALNRPATDFGLLPLHPWQWWALREGELAPVFAPWLADGRAVCLGPLGDHYRASQSVRTVMNVADPRKADVKLALNIVNTASRRILEPHSVCTGPAISDWLCGVVADDADFRERYPLTLLPEYAGIIADRDGPLAGQMAALWRRSVQSTLGEGEAAIPFNMLMVTEADGAAFAAPWIERYGLSPWLDQLLAVAVLPVWHLLVRHGVAVEAHGQNMVLVHRDGWPVRLILRDFHDSVEYAPDFLAAPDRLPDFPNLHPAYREAPPDRYYWASGVDPLRELVMDTLFVFNLTELSDLLALQHGLPESAFWQRVHDLVEGHARRHGLEERLRRVGHAAPEILTESLLRGKLLRAREEIHHTVPNIFARFAPETSPESIR</sequence>
<dbReference type="InterPro" id="IPR022770">
    <property type="entry name" value="IucA/IucC-like_C"/>
</dbReference>
<protein>
    <submittedName>
        <fullName evidence="4">Rhizobactin siderophore biosynthesis protein RhsF</fullName>
    </submittedName>
</protein>
<dbReference type="PANTHER" id="PTHR34384:SF6">
    <property type="entry name" value="STAPHYLOFERRIN B SYNTHASE"/>
    <property type="match status" value="1"/>
</dbReference>
<dbReference type="GO" id="GO:0016881">
    <property type="term" value="F:acid-amino acid ligase activity"/>
    <property type="evidence" value="ECO:0007669"/>
    <property type="project" value="UniProtKB-ARBA"/>
</dbReference>
<dbReference type="PANTHER" id="PTHR34384">
    <property type="entry name" value="L-2,3-DIAMINOPROPANOATE--CITRATE LIGASE"/>
    <property type="match status" value="1"/>
</dbReference>
<evidence type="ECO:0000259" key="2">
    <source>
        <dbReference type="Pfam" id="PF04183"/>
    </source>
</evidence>
<dbReference type="Gene3D" id="1.10.510.40">
    <property type="match status" value="1"/>
</dbReference>
<proteinExistence type="predicted"/>
<dbReference type="OrthoDB" id="495728at2"/>
<feature type="domain" description="Aerobactin siderophore biosynthesis IucA/IucC N-terminal" evidence="2">
    <location>
        <begin position="112"/>
        <end position="357"/>
    </location>
</feature>
<feature type="domain" description="Aerobactin siderophore biosynthesis IucA/IucC-like C-terminal" evidence="3">
    <location>
        <begin position="379"/>
        <end position="542"/>
    </location>
</feature>
<evidence type="ECO:0000256" key="1">
    <source>
        <dbReference type="ARBA" id="ARBA00004924"/>
    </source>
</evidence>
<evidence type="ECO:0000313" key="5">
    <source>
        <dbReference type="Proteomes" id="UP000283458"/>
    </source>
</evidence>
<evidence type="ECO:0000313" key="4">
    <source>
        <dbReference type="EMBL" id="RJF78436.1"/>
    </source>
</evidence>
<evidence type="ECO:0000259" key="3">
    <source>
        <dbReference type="Pfam" id="PF06276"/>
    </source>
</evidence>
<accession>A0A418VQ99</accession>
<dbReference type="GO" id="GO:0019290">
    <property type="term" value="P:siderophore biosynthetic process"/>
    <property type="evidence" value="ECO:0007669"/>
    <property type="project" value="InterPro"/>
</dbReference>
<dbReference type="InterPro" id="IPR007310">
    <property type="entry name" value="Aerobactin_biosyn_IucA/IucC_N"/>
</dbReference>
<dbReference type="AlphaFoldDB" id="A0A418VQ99"/>
<dbReference type="Proteomes" id="UP000283458">
    <property type="component" value="Unassembled WGS sequence"/>
</dbReference>
<name>A0A418VQ99_9PROT</name>